<gene>
    <name evidence="2" type="ORF">EVAR_42059_1</name>
</gene>
<keyword evidence="3" id="KW-1185">Reference proteome</keyword>
<feature type="region of interest" description="Disordered" evidence="1">
    <location>
        <begin position="1"/>
        <end position="22"/>
    </location>
</feature>
<dbReference type="AlphaFoldDB" id="A0A4C1XVP6"/>
<accession>A0A4C1XVP6</accession>
<dbReference type="Proteomes" id="UP000299102">
    <property type="component" value="Unassembled WGS sequence"/>
</dbReference>
<evidence type="ECO:0000313" key="3">
    <source>
        <dbReference type="Proteomes" id="UP000299102"/>
    </source>
</evidence>
<reference evidence="2 3" key="1">
    <citation type="journal article" date="2019" name="Commun. Biol.">
        <title>The bagworm genome reveals a unique fibroin gene that provides high tensile strength.</title>
        <authorList>
            <person name="Kono N."/>
            <person name="Nakamura H."/>
            <person name="Ohtoshi R."/>
            <person name="Tomita M."/>
            <person name="Numata K."/>
            <person name="Arakawa K."/>
        </authorList>
    </citation>
    <scope>NUCLEOTIDE SEQUENCE [LARGE SCALE GENOMIC DNA]</scope>
</reference>
<feature type="compositionally biased region" description="Basic and acidic residues" evidence="1">
    <location>
        <begin position="11"/>
        <end position="22"/>
    </location>
</feature>
<name>A0A4C1XVP6_EUMVA</name>
<evidence type="ECO:0000256" key="1">
    <source>
        <dbReference type="SAM" id="MobiDB-lite"/>
    </source>
</evidence>
<organism evidence="2 3">
    <name type="scientific">Eumeta variegata</name>
    <name type="common">Bagworm moth</name>
    <name type="synonym">Eumeta japonica</name>
    <dbReference type="NCBI Taxonomy" id="151549"/>
    <lineage>
        <taxon>Eukaryota</taxon>
        <taxon>Metazoa</taxon>
        <taxon>Ecdysozoa</taxon>
        <taxon>Arthropoda</taxon>
        <taxon>Hexapoda</taxon>
        <taxon>Insecta</taxon>
        <taxon>Pterygota</taxon>
        <taxon>Neoptera</taxon>
        <taxon>Endopterygota</taxon>
        <taxon>Lepidoptera</taxon>
        <taxon>Glossata</taxon>
        <taxon>Ditrysia</taxon>
        <taxon>Tineoidea</taxon>
        <taxon>Psychidae</taxon>
        <taxon>Oiketicinae</taxon>
        <taxon>Eumeta</taxon>
    </lineage>
</organism>
<proteinExistence type="predicted"/>
<comment type="caution">
    <text evidence="2">The sequence shown here is derived from an EMBL/GenBank/DDBJ whole genome shotgun (WGS) entry which is preliminary data.</text>
</comment>
<dbReference type="EMBL" id="BGZK01000975">
    <property type="protein sequence ID" value="GBP67180.1"/>
    <property type="molecule type" value="Genomic_DNA"/>
</dbReference>
<protein>
    <submittedName>
        <fullName evidence="2">Uncharacterized protein</fullName>
    </submittedName>
</protein>
<evidence type="ECO:0000313" key="2">
    <source>
        <dbReference type="EMBL" id="GBP67180.1"/>
    </source>
</evidence>
<sequence>MTPPPAAAPETGEREPSTHDVGFRRLPPRANLFQPERLDRSLWSSVYHRIRISIKATVVDNFKLLQPWPTIRLLAYSRSQHVIVAIVYGCDAKSTYYAEHNRSR</sequence>